<dbReference type="Gramene" id="TraesCLE_scaffold_088097_01G000100.1">
    <property type="protein sequence ID" value="TraesCLE_scaffold_088097_01G000100.1"/>
    <property type="gene ID" value="TraesCLE_scaffold_088097_01G000100"/>
</dbReference>
<dbReference type="Gramene" id="TraesJUL3A03G01330610.1">
    <property type="protein sequence ID" value="TraesJUL3A03G01330610.1.CDS1"/>
    <property type="gene ID" value="TraesJUL3A03G01330610"/>
</dbReference>
<dbReference type="Gramene" id="TraesCS3A03G0096700.1">
    <property type="protein sequence ID" value="TraesCS3A03G0096700.1.CDS1"/>
    <property type="gene ID" value="TraesCS3A03G0096700"/>
</dbReference>
<dbReference type="PANTHER" id="PTHR48045">
    <property type="entry name" value="UDP-GLYCOSYLTRANSFERASE 72B1"/>
    <property type="match status" value="1"/>
</dbReference>
<protein>
    <submittedName>
        <fullName evidence="1">Uncharacterized protein</fullName>
    </submittedName>
</protein>
<proteinExistence type="predicted"/>
<dbReference type="Gramene" id="TraesMAC3A03G01317890.1">
    <property type="protein sequence ID" value="TraesMAC3A03G01317890.1.CDS1"/>
    <property type="gene ID" value="TraesMAC3A03G01317890"/>
</dbReference>
<dbReference type="Gramene" id="TraesPARA_EIv1.0_0779170.1">
    <property type="protein sequence ID" value="TraesPARA_EIv1.0_0779170.1.CDS1"/>
    <property type="gene ID" value="TraesPARA_EIv1.0_0779170"/>
</dbReference>
<dbReference type="PANTHER" id="PTHR48045:SF2">
    <property type="entry name" value="GLYCOSYLTRANSFERASE"/>
    <property type="match status" value="1"/>
</dbReference>
<dbReference type="Gramene" id="TraesLDM3A03G01321980.1">
    <property type="protein sequence ID" value="TraesLDM3A03G01321980.1.CDS1"/>
    <property type="gene ID" value="TraesLDM3A03G01321980"/>
</dbReference>
<dbReference type="Gramene" id="TraesSYM3A03G01340600.1">
    <property type="protein sequence ID" value="TraesSYM3A03G01340600.1.CDS1"/>
    <property type="gene ID" value="TraesSYM3A03G01340600"/>
</dbReference>
<name>A0A3B6EBR4_WHEAT</name>
<dbReference type="Gramene" id="TraesKAR3A01G0018170.1">
    <property type="protein sequence ID" value="cds.TraesKAR3A01G0018170.1"/>
    <property type="gene ID" value="TraesKAR3A01G0018170"/>
</dbReference>
<dbReference type="Gramene" id="TraesCS3A02G048200.1">
    <property type="protein sequence ID" value="TraesCS3A02G048200.1.cds1"/>
    <property type="gene ID" value="TraesCS3A02G048200"/>
</dbReference>
<dbReference type="Gramene" id="TraesRN3A0100090500.1">
    <property type="protein sequence ID" value="TraesRN3A0100090500.1"/>
    <property type="gene ID" value="TraesRN3A0100090500"/>
</dbReference>
<reference evidence="1" key="2">
    <citation type="submission" date="2018-10" db="UniProtKB">
        <authorList>
            <consortium name="EnsemblPlants"/>
        </authorList>
    </citation>
    <scope>IDENTIFICATION</scope>
</reference>
<dbReference type="Proteomes" id="UP000019116">
    <property type="component" value="Chromosome 3A"/>
</dbReference>
<accession>A0A3B6EBR4</accession>
<dbReference type="Gramene" id="TraesARI3A03G01339320.1">
    <property type="protein sequence ID" value="TraesARI3A03G01339320.1.CDS1"/>
    <property type="gene ID" value="TraesARI3A03G01339320"/>
</dbReference>
<evidence type="ECO:0000313" key="2">
    <source>
        <dbReference type="Proteomes" id="UP000019116"/>
    </source>
</evidence>
<keyword evidence="2" id="KW-1185">Reference proteome</keyword>
<sequence length="210" mass="22034">MEASGMAEARRPPHVAMLVTPGMGHLIPLAELAKRLAARHGVTATLITFASTASATQRAFLASLPPTIASISLPPVDLSDLPHGASLATLMSEECVRLVPVLIGVLTGLMETTRLVAYVADVLGTDSFDAAVAAGVPRRYMLFTGNLHWLTLILHLPELDDTMPGEFRDLAEPVGLPGCVPIPGTEVMSALQDKSNPSQGRSSHVATGVN</sequence>
<dbReference type="OrthoDB" id="5835829at2759"/>
<reference evidence="1" key="1">
    <citation type="submission" date="2018-08" db="EMBL/GenBank/DDBJ databases">
        <authorList>
            <person name="Rossello M."/>
        </authorList>
    </citation>
    <scope>NUCLEOTIDE SEQUENCE [LARGE SCALE GENOMIC DNA]</scope>
    <source>
        <strain evidence="1">cv. Chinese Spring</strain>
    </source>
</reference>
<dbReference type="SMR" id="A0A3B6EBR4"/>
<dbReference type="OMA" id="VPRRYMF"/>
<dbReference type="SUPFAM" id="SSF53756">
    <property type="entry name" value="UDP-Glycosyltransferase/glycogen phosphorylase"/>
    <property type="match status" value="1"/>
</dbReference>
<dbReference type="AlphaFoldDB" id="A0A3B6EBR4"/>
<dbReference type="EnsemblPlants" id="TraesCS3A02G048200.1">
    <property type="protein sequence ID" value="TraesCS3A02G048200.1.cds1"/>
    <property type="gene ID" value="TraesCS3A02G048200"/>
</dbReference>
<evidence type="ECO:0000313" key="1">
    <source>
        <dbReference type="EnsemblPlants" id="TraesCS3A02G048200.1.cds1"/>
    </source>
</evidence>
<dbReference type="Gramene" id="TraesCAD_scaffold_048173_01G000100.1">
    <property type="protein sequence ID" value="TraesCAD_scaffold_048173_01G000100.1"/>
    <property type="gene ID" value="TraesCAD_scaffold_048173_01G000100"/>
</dbReference>
<dbReference type="STRING" id="4565.A0A3B6EBR4"/>
<dbReference type="Gramene" id="TraesLAC3A03G01263640.1">
    <property type="protein sequence ID" value="TraesLAC3A03G01263640.1.CDS1"/>
    <property type="gene ID" value="TraesLAC3A03G01263640"/>
</dbReference>
<dbReference type="PaxDb" id="4565-Traes_3B_A2080E7F5.1"/>
<dbReference type="Gramene" id="TraesNOR3A03G01339220.1">
    <property type="protein sequence ID" value="TraesNOR3A03G01339220.1.CDS1"/>
    <property type="gene ID" value="TraesNOR3A03G01339220"/>
</dbReference>
<dbReference type="Gramene" id="TraesWEE_scaffold_044236_01G000100.1">
    <property type="protein sequence ID" value="TraesWEE_scaffold_044236_01G000100.1"/>
    <property type="gene ID" value="TraesWEE_scaffold_044236_01G000100"/>
</dbReference>
<organism evidence="1">
    <name type="scientific">Triticum aestivum</name>
    <name type="common">Wheat</name>
    <dbReference type="NCBI Taxonomy" id="4565"/>
    <lineage>
        <taxon>Eukaryota</taxon>
        <taxon>Viridiplantae</taxon>
        <taxon>Streptophyta</taxon>
        <taxon>Embryophyta</taxon>
        <taxon>Tracheophyta</taxon>
        <taxon>Spermatophyta</taxon>
        <taxon>Magnoliopsida</taxon>
        <taxon>Liliopsida</taxon>
        <taxon>Poales</taxon>
        <taxon>Poaceae</taxon>
        <taxon>BOP clade</taxon>
        <taxon>Pooideae</taxon>
        <taxon>Triticodae</taxon>
        <taxon>Triticeae</taxon>
        <taxon>Triticinae</taxon>
        <taxon>Triticum</taxon>
    </lineage>
</organism>
<dbReference type="Gene3D" id="3.40.50.2000">
    <property type="entry name" value="Glycogen Phosphorylase B"/>
    <property type="match status" value="1"/>
</dbReference>